<feature type="transmembrane region" description="Helical" evidence="1">
    <location>
        <begin position="83"/>
        <end position="103"/>
    </location>
</feature>
<dbReference type="RefSeq" id="WP_145844645.1">
    <property type="nucleotide sequence ID" value="NZ_CP042239.1"/>
</dbReference>
<reference evidence="2 3" key="1">
    <citation type="submission" date="2019-07" db="EMBL/GenBank/DDBJ databases">
        <title>Sphingomonas alkalisoli sp. nov., isolated from rhizosphere soil of Suaedae salsa.</title>
        <authorList>
            <person name="Zhang H."/>
            <person name="Xu L."/>
            <person name="Zhang J.-X."/>
            <person name="Sun J.-Q."/>
        </authorList>
    </citation>
    <scope>NUCLEOTIDE SEQUENCE [LARGE SCALE GENOMIC DNA]</scope>
    <source>
        <strain evidence="2 3">XS-10</strain>
    </source>
</reference>
<proteinExistence type="predicted"/>
<feature type="transmembrane region" description="Helical" evidence="1">
    <location>
        <begin position="12"/>
        <end position="30"/>
    </location>
</feature>
<evidence type="ECO:0000313" key="3">
    <source>
        <dbReference type="Proteomes" id="UP000318055"/>
    </source>
</evidence>
<keyword evidence="1" id="KW-0812">Transmembrane</keyword>
<dbReference type="AlphaFoldDB" id="A0A518RBX6"/>
<dbReference type="EMBL" id="CP042239">
    <property type="protein sequence ID" value="QDX24953.1"/>
    <property type="molecule type" value="Genomic_DNA"/>
</dbReference>
<evidence type="ECO:0000313" key="2">
    <source>
        <dbReference type="EMBL" id="QDX24953.1"/>
    </source>
</evidence>
<keyword evidence="1" id="KW-1133">Transmembrane helix</keyword>
<dbReference type="KEGG" id="ssua:FPZ54_02175"/>
<keyword evidence="3" id="KW-1185">Reference proteome</keyword>
<dbReference type="Proteomes" id="UP000318055">
    <property type="component" value="Chromosome"/>
</dbReference>
<dbReference type="OrthoDB" id="7509246at2"/>
<protein>
    <recommendedName>
        <fullName evidence="4">DUF2569 family protein</fullName>
    </recommendedName>
</protein>
<organism evidence="2 3">
    <name type="scientific">Sphingomonas suaedae</name>
    <dbReference type="NCBI Taxonomy" id="2599297"/>
    <lineage>
        <taxon>Bacteria</taxon>
        <taxon>Pseudomonadati</taxon>
        <taxon>Pseudomonadota</taxon>
        <taxon>Alphaproteobacteria</taxon>
        <taxon>Sphingomonadales</taxon>
        <taxon>Sphingomonadaceae</taxon>
        <taxon>Sphingomonas</taxon>
    </lineage>
</organism>
<sequence>MRPQSIVRFELAYLGSIIVWAIGLAIGWKTRLAVLETNPAFSGNPQMLSLGQSVMIGFSLFLLCLWLLLWYFTARKASEVAKWILVAFFALSVLALPFTLMGYERAGMLSVSLNLVMFALNAFAVWMLFQPDARAWFAADANAADPAESEEPPLL</sequence>
<evidence type="ECO:0000256" key="1">
    <source>
        <dbReference type="SAM" id="Phobius"/>
    </source>
</evidence>
<name>A0A518RBX6_9SPHN</name>
<feature type="transmembrane region" description="Helical" evidence="1">
    <location>
        <begin position="109"/>
        <end position="129"/>
    </location>
</feature>
<gene>
    <name evidence="2" type="ORF">FPZ54_02175</name>
</gene>
<feature type="transmembrane region" description="Helical" evidence="1">
    <location>
        <begin position="50"/>
        <end position="71"/>
    </location>
</feature>
<keyword evidence="1" id="KW-0472">Membrane</keyword>
<evidence type="ECO:0008006" key="4">
    <source>
        <dbReference type="Google" id="ProtNLM"/>
    </source>
</evidence>
<accession>A0A518RBX6</accession>